<organism evidence="2 3">
    <name type="scientific">Pedobacter changchengzhani</name>
    <dbReference type="NCBI Taxonomy" id="2529274"/>
    <lineage>
        <taxon>Bacteria</taxon>
        <taxon>Pseudomonadati</taxon>
        <taxon>Bacteroidota</taxon>
        <taxon>Sphingobacteriia</taxon>
        <taxon>Sphingobacteriales</taxon>
        <taxon>Sphingobacteriaceae</taxon>
        <taxon>Pedobacter</taxon>
    </lineage>
</organism>
<dbReference type="RefSeq" id="WP_133261212.1">
    <property type="nucleotide sequence ID" value="NZ_SJCY01000002.1"/>
</dbReference>
<evidence type="ECO:0008006" key="4">
    <source>
        <dbReference type="Google" id="ProtNLM"/>
    </source>
</evidence>
<dbReference type="Pfam" id="PF04371">
    <property type="entry name" value="PAD_porph"/>
    <property type="match status" value="1"/>
</dbReference>
<keyword evidence="1" id="KW-0378">Hydrolase</keyword>
<protein>
    <recommendedName>
        <fullName evidence="4">Agmatine deiminase family protein</fullName>
    </recommendedName>
</protein>
<name>A0A4R5MMX7_9SPHI</name>
<keyword evidence="3" id="KW-1185">Reference proteome</keyword>
<dbReference type="PANTHER" id="PTHR31377:SF0">
    <property type="entry name" value="AGMATINE DEIMINASE-RELATED"/>
    <property type="match status" value="1"/>
</dbReference>
<dbReference type="AlphaFoldDB" id="A0A4R5MMX7"/>
<dbReference type="InterPro" id="IPR007466">
    <property type="entry name" value="Peptidyl-Arg-deiminase_porph"/>
</dbReference>
<comment type="caution">
    <text evidence="2">The sequence shown here is derived from an EMBL/GenBank/DDBJ whole genome shotgun (WGS) entry which is preliminary data.</text>
</comment>
<proteinExistence type="predicted"/>
<dbReference type="GO" id="GO:0047632">
    <property type="term" value="F:agmatine deiminase activity"/>
    <property type="evidence" value="ECO:0007669"/>
    <property type="project" value="TreeGrafter"/>
</dbReference>
<reference evidence="2 3" key="1">
    <citation type="submission" date="2019-02" db="EMBL/GenBank/DDBJ databases">
        <title>Pedobacter sp. nov., a novel speices isolated from soil of pinguins habitat in Antarcitica.</title>
        <authorList>
            <person name="He R.-H."/>
        </authorList>
    </citation>
    <scope>NUCLEOTIDE SEQUENCE [LARGE SCALE GENOMIC DNA]</scope>
    <source>
        <strain evidence="2 3">E01020</strain>
    </source>
</reference>
<dbReference type="SUPFAM" id="SSF55909">
    <property type="entry name" value="Pentein"/>
    <property type="match status" value="1"/>
</dbReference>
<dbReference type="OrthoDB" id="7871381at2"/>
<gene>
    <name evidence="2" type="ORF">EZJ43_03095</name>
</gene>
<accession>A0A4R5MMX7</accession>
<sequence>MITDSQTNFIYLADTLKLKYPKFSNDFQKILKQAGVDFSFLPNTKDVWAVDYMPIQINENEFVQFQYHPDYLIDTIKWKKTISDTDLICEKIGLKTKKSEIILDGGNVIKSDNKVIMCDKIFLENSEIEFKELVKQLETLFQVDKITFIPTHPLDKIGHADGILRFYDEQTVLLNQFSNDDKKFEIACKASLKNAGIDFIEIPYNPYQNTKNIDATGIYINYLEVGNTIILPVFGISEDDEAVKKFEVLFPNHNILTLKSCDLAKDGGVLNCITWNVYNNLASLGKRHNT</sequence>
<dbReference type="GO" id="GO:0009446">
    <property type="term" value="P:putrescine biosynthetic process"/>
    <property type="evidence" value="ECO:0007669"/>
    <property type="project" value="InterPro"/>
</dbReference>
<dbReference type="EMBL" id="SJCY01000002">
    <property type="protein sequence ID" value="TDG37120.1"/>
    <property type="molecule type" value="Genomic_DNA"/>
</dbReference>
<dbReference type="PANTHER" id="PTHR31377">
    <property type="entry name" value="AGMATINE DEIMINASE-RELATED"/>
    <property type="match status" value="1"/>
</dbReference>
<dbReference type="Proteomes" id="UP000295668">
    <property type="component" value="Unassembled WGS sequence"/>
</dbReference>
<evidence type="ECO:0000313" key="2">
    <source>
        <dbReference type="EMBL" id="TDG37120.1"/>
    </source>
</evidence>
<evidence type="ECO:0000313" key="3">
    <source>
        <dbReference type="Proteomes" id="UP000295668"/>
    </source>
</evidence>
<dbReference type="Gene3D" id="3.75.10.10">
    <property type="entry name" value="L-arginine/glycine Amidinotransferase, Chain A"/>
    <property type="match status" value="1"/>
</dbReference>
<evidence type="ECO:0000256" key="1">
    <source>
        <dbReference type="ARBA" id="ARBA00022801"/>
    </source>
</evidence>
<dbReference type="GO" id="GO:0004668">
    <property type="term" value="F:protein-arginine deiminase activity"/>
    <property type="evidence" value="ECO:0007669"/>
    <property type="project" value="InterPro"/>
</dbReference>